<gene>
    <name evidence="1" type="ORF">NLG97_g1885</name>
</gene>
<name>A0ACC1R556_9HYPO</name>
<comment type="caution">
    <text evidence="1">The sequence shown here is derived from an EMBL/GenBank/DDBJ whole genome shotgun (WGS) entry which is preliminary data.</text>
</comment>
<evidence type="ECO:0000313" key="2">
    <source>
        <dbReference type="Proteomes" id="UP001148737"/>
    </source>
</evidence>
<reference evidence="1" key="1">
    <citation type="submission" date="2022-07" db="EMBL/GenBank/DDBJ databases">
        <title>Genome Sequence of Lecanicillium saksenae.</title>
        <authorList>
            <person name="Buettner E."/>
        </authorList>
    </citation>
    <scope>NUCLEOTIDE SEQUENCE</scope>
    <source>
        <strain evidence="1">VT-O1</strain>
    </source>
</reference>
<accession>A0ACC1R556</accession>
<keyword evidence="2" id="KW-1185">Reference proteome</keyword>
<organism evidence="1 2">
    <name type="scientific">Lecanicillium saksenae</name>
    <dbReference type="NCBI Taxonomy" id="468837"/>
    <lineage>
        <taxon>Eukaryota</taxon>
        <taxon>Fungi</taxon>
        <taxon>Dikarya</taxon>
        <taxon>Ascomycota</taxon>
        <taxon>Pezizomycotina</taxon>
        <taxon>Sordariomycetes</taxon>
        <taxon>Hypocreomycetidae</taxon>
        <taxon>Hypocreales</taxon>
        <taxon>Cordycipitaceae</taxon>
        <taxon>Lecanicillium</taxon>
    </lineage>
</organism>
<evidence type="ECO:0000313" key="1">
    <source>
        <dbReference type="EMBL" id="KAJ3497451.1"/>
    </source>
</evidence>
<dbReference type="Proteomes" id="UP001148737">
    <property type="component" value="Unassembled WGS sequence"/>
</dbReference>
<proteinExistence type="predicted"/>
<dbReference type="EMBL" id="JANAKD010000110">
    <property type="protein sequence ID" value="KAJ3497451.1"/>
    <property type="molecule type" value="Genomic_DNA"/>
</dbReference>
<sequence>MNPQGSPRRVSRTTELRLPSSANRLAVILEQNEDDSTPKSHTEDHPRNKSHEGGTIEASSSTPPLRLPKRRHLRQTSPGESKQTIFEPNLLSLPTTQAKNDIVRYSAPQASIENGLQCSIAGERASLSVARSSLLKTAVSLRFSQTAMSLNDNTNTERFRKELLRDIDDFAHLEHPDARIVMVGPKEVQLQGQDCVAAKVLPYGFILKVIAQTPKLVYYDMRLTVTEPSSDSRNRAAPRLIHCRIYYIPSEDSCLFEAISGQVILTAVAQTIEVTVFSPIRIELALWALSIRSTEPGQLVAHFLREKRAYKLTIFERTSQPHLEIVPLESGSLADLRYGATARLIAGGSSLTSGNTFYEITHTGDTRRNGSEITFAGFHSRLNPAETLVKVLVVHSGDSTQAAAKTWQNEYSILSQLVHDNIVKMRGFDARKYAFYLELPPHALTRHAEFPRATQMAILYHIANALPCMDSKGYMHQNVQLETIHDSNQRGAALSNFGSAASAHGAHKTEGGSLWYRPPEFHLHQQRGHQGDIWALGVVMLTIMGKSVKM</sequence>
<protein>
    <submittedName>
        <fullName evidence="1">Uncharacterized protein</fullName>
    </submittedName>
</protein>